<dbReference type="CDD" id="cd01347">
    <property type="entry name" value="ligand_gated_channel"/>
    <property type="match status" value="1"/>
</dbReference>
<dbReference type="EMBL" id="VLKW01000001">
    <property type="protein sequence ID" value="TWI51428.1"/>
    <property type="molecule type" value="Genomic_DNA"/>
</dbReference>
<keyword evidence="6 11" id="KW-0798">TonB box</keyword>
<comment type="similarity">
    <text evidence="2 10 11">Belongs to the TonB-dependent receptor family.</text>
</comment>
<dbReference type="Proteomes" id="UP000315112">
    <property type="component" value="Unassembled WGS sequence"/>
</dbReference>
<evidence type="ECO:0000256" key="7">
    <source>
        <dbReference type="ARBA" id="ARBA00023136"/>
    </source>
</evidence>
<evidence type="ECO:0000256" key="4">
    <source>
        <dbReference type="ARBA" id="ARBA00022452"/>
    </source>
</evidence>
<keyword evidence="5 10" id="KW-0812">Transmembrane</keyword>
<dbReference type="PROSITE" id="PS52016">
    <property type="entry name" value="TONB_DEPENDENT_REC_3"/>
    <property type="match status" value="1"/>
</dbReference>
<dbReference type="InterPro" id="IPR036942">
    <property type="entry name" value="Beta-barrel_TonB_sf"/>
</dbReference>
<organism evidence="15 16">
    <name type="scientific">Pseudoduganella flava</name>
    <dbReference type="NCBI Taxonomy" id="871742"/>
    <lineage>
        <taxon>Bacteria</taxon>
        <taxon>Pseudomonadati</taxon>
        <taxon>Pseudomonadota</taxon>
        <taxon>Betaproteobacteria</taxon>
        <taxon>Burkholderiales</taxon>
        <taxon>Oxalobacteraceae</taxon>
        <taxon>Telluria group</taxon>
        <taxon>Pseudoduganella</taxon>
    </lineage>
</organism>
<dbReference type="Gene3D" id="2.170.130.10">
    <property type="entry name" value="TonB-dependent receptor, plug domain"/>
    <property type="match status" value="1"/>
</dbReference>
<feature type="domain" description="TonB-dependent receptor-like beta-barrel" evidence="13">
    <location>
        <begin position="444"/>
        <end position="916"/>
    </location>
</feature>
<dbReference type="SUPFAM" id="SSF56935">
    <property type="entry name" value="Porins"/>
    <property type="match status" value="1"/>
</dbReference>
<evidence type="ECO:0000256" key="9">
    <source>
        <dbReference type="ARBA" id="ARBA00023237"/>
    </source>
</evidence>
<evidence type="ECO:0000259" key="13">
    <source>
        <dbReference type="Pfam" id="PF00593"/>
    </source>
</evidence>
<evidence type="ECO:0000313" key="16">
    <source>
        <dbReference type="Proteomes" id="UP000315112"/>
    </source>
</evidence>
<dbReference type="InterPro" id="IPR037066">
    <property type="entry name" value="Plug_dom_sf"/>
</dbReference>
<dbReference type="AlphaFoldDB" id="A0A562Q3X9"/>
<evidence type="ECO:0000313" key="15">
    <source>
        <dbReference type="EMBL" id="TWI51428.1"/>
    </source>
</evidence>
<proteinExistence type="inferred from homology"/>
<keyword evidence="12" id="KW-0732">Signal</keyword>
<dbReference type="Pfam" id="PF07715">
    <property type="entry name" value="Plug"/>
    <property type="match status" value="1"/>
</dbReference>
<keyword evidence="4 10" id="KW-1134">Transmembrane beta strand</keyword>
<dbReference type="PANTHER" id="PTHR47234">
    <property type="match status" value="1"/>
</dbReference>
<feature type="signal peptide" evidence="12">
    <location>
        <begin position="1"/>
        <end position="32"/>
    </location>
</feature>
<evidence type="ECO:0000259" key="14">
    <source>
        <dbReference type="Pfam" id="PF07715"/>
    </source>
</evidence>
<gene>
    <name evidence="15" type="ORF">IP92_00413</name>
</gene>
<evidence type="ECO:0000256" key="6">
    <source>
        <dbReference type="ARBA" id="ARBA00023077"/>
    </source>
</evidence>
<dbReference type="InterPro" id="IPR000531">
    <property type="entry name" value="Beta-barrel_TonB"/>
</dbReference>
<keyword evidence="3 10" id="KW-0813">Transport</keyword>
<evidence type="ECO:0000256" key="10">
    <source>
        <dbReference type="PROSITE-ProRule" id="PRU01360"/>
    </source>
</evidence>
<dbReference type="InterPro" id="IPR012910">
    <property type="entry name" value="Plug_dom"/>
</dbReference>
<evidence type="ECO:0000256" key="3">
    <source>
        <dbReference type="ARBA" id="ARBA00022448"/>
    </source>
</evidence>
<evidence type="ECO:0000256" key="2">
    <source>
        <dbReference type="ARBA" id="ARBA00009810"/>
    </source>
</evidence>
<name>A0A562Q3X9_9BURK</name>
<dbReference type="Gene3D" id="2.40.170.20">
    <property type="entry name" value="TonB-dependent receptor, beta-barrel domain"/>
    <property type="match status" value="1"/>
</dbReference>
<evidence type="ECO:0000256" key="5">
    <source>
        <dbReference type="ARBA" id="ARBA00022692"/>
    </source>
</evidence>
<dbReference type="Pfam" id="PF00593">
    <property type="entry name" value="TonB_dep_Rec_b-barrel"/>
    <property type="match status" value="1"/>
</dbReference>
<keyword evidence="9 10" id="KW-0998">Cell outer membrane</keyword>
<protein>
    <submittedName>
        <fullName evidence="15">Iron complex outermembrane receptor protein</fullName>
    </submittedName>
</protein>
<feature type="domain" description="TonB-dependent receptor plug" evidence="14">
    <location>
        <begin position="57"/>
        <end position="175"/>
    </location>
</feature>
<dbReference type="PANTHER" id="PTHR47234:SF2">
    <property type="entry name" value="TONB-DEPENDENT RECEPTOR"/>
    <property type="match status" value="1"/>
</dbReference>
<dbReference type="InterPro" id="IPR039426">
    <property type="entry name" value="TonB-dep_rcpt-like"/>
</dbReference>
<evidence type="ECO:0000256" key="8">
    <source>
        <dbReference type="ARBA" id="ARBA00023170"/>
    </source>
</evidence>
<evidence type="ECO:0000256" key="11">
    <source>
        <dbReference type="RuleBase" id="RU003357"/>
    </source>
</evidence>
<comment type="caution">
    <text evidence="15">The sequence shown here is derived from an EMBL/GenBank/DDBJ whole genome shotgun (WGS) entry which is preliminary data.</text>
</comment>
<dbReference type="GO" id="GO:0009279">
    <property type="term" value="C:cell outer membrane"/>
    <property type="evidence" value="ECO:0007669"/>
    <property type="project" value="UniProtKB-SubCell"/>
</dbReference>
<keyword evidence="8 15" id="KW-0675">Receptor</keyword>
<sequence>MKPMTIRPLPGVLRRAFPIAAPLLMTVLSAQAQTDVPNPNQPIQRVEITGSNIRRAQAETASPVQTVNRADIEKSGKTSVAELLQTLAVDNQGSVPTTFGSGFASGASGISLRGLGAASTLVLLNGRRIAPYGLADDGQKVFADLNIIPAEAVERVEILKDGASAIYGSDAIAGVVNVILRRDYVGTTVRASQGLSNESDGGDTRLAVTHGVGDLEKDRYNFLFSAEYGKKKEIWNRDRAGRGAVGRGDLRDFGFSAQEALGGTGAIVNAGQAGNSIIGNVQQPGGGYHSRDDLSAGTGFTRTFPGARCTNLTSHPQGDPLGGCLIDATQQYNQIQPRQETLNLFARATFQLNDTWQAYVEANGYHSDSESWSTPSSIHNSVGYPGGPVNNAGVSLGAAHPDNPYFGSVARLRYLAADVGPRISNVESNFTRIVGGVKGSAYGWDIDSALLYSQNKVKNERTGYLQRDVEFALLNPTAANVAAARAGSAAYAALPAGTVWRIGENAGLNSAALYAALSPMIASDATTKLATADVKASREIGQLPGGAIGLALGAEFRHDSTELAPTTGTDRGNIIGLGYSAYEGQRNSAALYAELLAPVHSTLEISGALRYDHFNDVGNSYTPKVGLKWTPARSFALRGTFARGFRAPGAAENGRGGLAAYSTARDPLRCSLGVEAACAASSLAVITSPNPDLAPERSKSGSVGVVWDPLPRTSISLDAWQIKRKNEINQETTSSAIAAGHVVRDPGSSVKPGDPGQILAVLTNYVNSASTKVNGVDLDARTTFMMGDAGSLTADIKWTHLFKFERTEQDGTVKDFAGTHGNCDVTNCIGTPDNRINLGLTWDRGPLRVSGIVNYRGKFDNTEYKDAEECAFHFSAGAGGGDAPSGCKISSFTTLDLTARYRFTSKAELFATIQNVFDKEPPLDPLTYGAAGYNPLDYSGAVGRYFQVGMRYTF</sequence>
<keyword evidence="7 10" id="KW-0472">Membrane</keyword>
<evidence type="ECO:0000256" key="1">
    <source>
        <dbReference type="ARBA" id="ARBA00004571"/>
    </source>
</evidence>
<feature type="chain" id="PRO_5022103272" evidence="12">
    <location>
        <begin position="33"/>
        <end position="954"/>
    </location>
</feature>
<reference evidence="15 16" key="1">
    <citation type="journal article" date="2015" name="Stand. Genomic Sci.">
        <title>Genomic Encyclopedia of Bacterial and Archaeal Type Strains, Phase III: the genomes of soil and plant-associated and newly described type strains.</title>
        <authorList>
            <person name="Whitman W.B."/>
            <person name="Woyke T."/>
            <person name="Klenk H.P."/>
            <person name="Zhou Y."/>
            <person name="Lilburn T.G."/>
            <person name="Beck B.J."/>
            <person name="De Vos P."/>
            <person name="Vandamme P."/>
            <person name="Eisen J.A."/>
            <person name="Garrity G."/>
            <person name="Hugenholtz P."/>
            <person name="Kyrpides N.C."/>
        </authorList>
    </citation>
    <scope>NUCLEOTIDE SEQUENCE [LARGE SCALE GENOMIC DNA]</scope>
    <source>
        <strain evidence="15 16">CGMCC 1.10685</strain>
    </source>
</reference>
<accession>A0A562Q3X9</accession>
<comment type="subcellular location">
    <subcellularLocation>
        <location evidence="1 10">Cell outer membrane</location>
        <topology evidence="1 10">Multi-pass membrane protein</topology>
    </subcellularLocation>
</comment>
<evidence type="ECO:0000256" key="12">
    <source>
        <dbReference type="SAM" id="SignalP"/>
    </source>
</evidence>